<protein>
    <submittedName>
        <fullName evidence="1">Uncharacterized protein</fullName>
    </submittedName>
</protein>
<accession>J3LR13</accession>
<evidence type="ECO:0000313" key="2">
    <source>
        <dbReference type="Proteomes" id="UP000006038"/>
    </source>
</evidence>
<name>J3LR13_ORYBR</name>
<keyword evidence="2" id="KW-1185">Reference proteome</keyword>
<proteinExistence type="predicted"/>
<dbReference type="HOGENOM" id="CLU_2889409_0_0_1"/>
<reference evidence="1" key="2">
    <citation type="submission" date="2013-04" db="UniProtKB">
        <authorList>
            <consortium name="EnsemblPlants"/>
        </authorList>
    </citation>
    <scope>IDENTIFICATION</scope>
</reference>
<dbReference type="EnsemblPlants" id="OB03G34890.1">
    <property type="protein sequence ID" value="OB03G34890.1"/>
    <property type="gene ID" value="OB03G34890"/>
</dbReference>
<sequence length="63" mass="6383">MWPRYTGGMGFTGAVGTTGCGAAMNGIRGIAAAAPIPTPIRGRYWCTPGNITGGAIPLPIHII</sequence>
<dbReference type="Gramene" id="OB03G34890.1">
    <property type="protein sequence ID" value="OB03G34890.1"/>
    <property type="gene ID" value="OB03G34890"/>
</dbReference>
<evidence type="ECO:0000313" key="1">
    <source>
        <dbReference type="EnsemblPlants" id="OB03G34890.1"/>
    </source>
</evidence>
<dbReference type="PROSITE" id="PS51257">
    <property type="entry name" value="PROKAR_LIPOPROTEIN"/>
    <property type="match status" value="1"/>
</dbReference>
<dbReference type="Proteomes" id="UP000006038">
    <property type="component" value="Chromosome 3"/>
</dbReference>
<dbReference type="AlphaFoldDB" id="J3LR13"/>
<reference evidence="1" key="1">
    <citation type="journal article" date="2013" name="Nat. Commun.">
        <title>Whole-genome sequencing of Oryza brachyantha reveals mechanisms underlying Oryza genome evolution.</title>
        <authorList>
            <person name="Chen J."/>
            <person name="Huang Q."/>
            <person name="Gao D."/>
            <person name="Wang J."/>
            <person name="Lang Y."/>
            <person name="Liu T."/>
            <person name="Li B."/>
            <person name="Bai Z."/>
            <person name="Luis Goicoechea J."/>
            <person name="Liang C."/>
            <person name="Chen C."/>
            <person name="Zhang W."/>
            <person name="Sun S."/>
            <person name="Liao Y."/>
            <person name="Zhang X."/>
            <person name="Yang L."/>
            <person name="Song C."/>
            <person name="Wang M."/>
            <person name="Shi J."/>
            <person name="Liu G."/>
            <person name="Liu J."/>
            <person name="Zhou H."/>
            <person name="Zhou W."/>
            <person name="Yu Q."/>
            <person name="An N."/>
            <person name="Chen Y."/>
            <person name="Cai Q."/>
            <person name="Wang B."/>
            <person name="Liu B."/>
            <person name="Min J."/>
            <person name="Huang Y."/>
            <person name="Wu H."/>
            <person name="Li Z."/>
            <person name="Zhang Y."/>
            <person name="Yin Y."/>
            <person name="Song W."/>
            <person name="Jiang J."/>
            <person name="Jackson S.A."/>
            <person name="Wing R.A."/>
            <person name="Wang J."/>
            <person name="Chen M."/>
        </authorList>
    </citation>
    <scope>NUCLEOTIDE SEQUENCE [LARGE SCALE GENOMIC DNA]</scope>
    <source>
        <strain evidence="1">cv. IRGC 101232</strain>
    </source>
</reference>
<organism evidence="1">
    <name type="scientific">Oryza brachyantha</name>
    <name type="common">malo sina</name>
    <dbReference type="NCBI Taxonomy" id="4533"/>
    <lineage>
        <taxon>Eukaryota</taxon>
        <taxon>Viridiplantae</taxon>
        <taxon>Streptophyta</taxon>
        <taxon>Embryophyta</taxon>
        <taxon>Tracheophyta</taxon>
        <taxon>Spermatophyta</taxon>
        <taxon>Magnoliopsida</taxon>
        <taxon>Liliopsida</taxon>
        <taxon>Poales</taxon>
        <taxon>Poaceae</taxon>
        <taxon>BOP clade</taxon>
        <taxon>Oryzoideae</taxon>
        <taxon>Oryzeae</taxon>
        <taxon>Oryzinae</taxon>
        <taxon>Oryza</taxon>
    </lineage>
</organism>